<name>W4UZK3_9BACE</name>
<dbReference type="InterPro" id="IPR032509">
    <property type="entry name" value="DUF4973"/>
</dbReference>
<evidence type="ECO:0000313" key="3">
    <source>
        <dbReference type="EMBL" id="GAE86391.1"/>
    </source>
</evidence>
<dbReference type="InterPro" id="IPR025371">
    <property type="entry name" value="BT_3044-like_C"/>
</dbReference>
<feature type="domain" description="DUF4973" evidence="2">
    <location>
        <begin position="34"/>
        <end position="175"/>
    </location>
</feature>
<evidence type="ECO:0000313" key="4">
    <source>
        <dbReference type="Proteomes" id="UP000019131"/>
    </source>
</evidence>
<keyword evidence="4" id="KW-1185">Reference proteome</keyword>
<dbReference type="AlphaFoldDB" id="W4UZK3"/>
<protein>
    <recommendedName>
        <fullName evidence="5">DUF4973 domain-containing protein</fullName>
    </recommendedName>
</protein>
<gene>
    <name evidence="3" type="ORF">JCM10512_4901</name>
</gene>
<dbReference type="Pfam" id="PF14274">
    <property type="entry name" value="BT_3044-like_C"/>
    <property type="match status" value="1"/>
</dbReference>
<proteinExistence type="predicted"/>
<dbReference type="EMBL" id="BAIV01000044">
    <property type="protein sequence ID" value="GAE86391.1"/>
    <property type="molecule type" value="Genomic_DNA"/>
</dbReference>
<dbReference type="Gene3D" id="2.60.40.1740">
    <property type="entry name" value="hypothetical protein (bacova_03559)"/>
    <property type="match status" value="1"/>
</dbReference>
<dbReference type="PROSITE" id="PS51257">
    <property type="entry name" value="PROKAR_LIPOPROTEIN"/>
    <property type="match status" value="1"/>
</dbReference>
<evidence type="ECO:0008006" key="5">
    <source>
        <dbReference type="Google" id="ProtNLM"/>
    </source>
</evidence>
<dbReference type="STRING" id="1445607.JCM10512_4901"/>
<dbReference type="Pfam" id="PF16343">
    <property type="entry name" value="DUF4973"/>
    <property type="match status" value="1"/>
</dbReference>
<evidence type="ECO:0000259" key="1">
    <source>
        <dbReference type="Pfam" id="PF14274"/>
    </source>
</evidence>
<reference evidence="3 4" key="1">
    <citation type="journal article" date="2014" name="Genome Announc.">
        <title>Draft Genome Sequence of Bacteroides reticulotermitis Strain JCM 10512T, Isolated from the Gut of a Termite.</title>
        <authorList>
            <person name="Yuki M."/>
            <person name="Oshima K."/>
            <person name="Suda W."/>
            <person name="Sakamoto M."/>
            <person name="Iida T."/>
            <person name="Hattori M."/>
            <person name="Ohkuma M."/>
        </authorList>
    </citation>
    <scope>NUCLEOTIDE SEQUENCE [LARGE SCALE GENOMIC DNA]</scope>
    <source>
        <strain evidence="3 4">JCM 10512</strain>
    </source>
</reference>
<comment type="caution">
    <text evidence="3">The sequence shown here is derived from an EMBL/GenBank/DDBJ whole genome shotgun (WGS) entry which is preliminary data.</text>
</comment>
<dbReference type="Proteomes" id="UP000019131">
    <property type="component" value="Unassembled WGS sequence"/>
</dbReference>
<organism evidence="3 4">
    <name type="scientific">Bacteroides reticulotermitis JCM 10512</name>
    <dbReference type="NCBI Taxonomy" id="1445607"/>
    <lineage>
        <taxon>Bacteria</taxon>
        <taxon>Pseudomonadati</taxon>
        <taxon>Bacteroidota</taxon>
        <taxon>Bacteroidia</taxon>
        <taxon>Bacteroidales</taxon>
        <taxon>Bacteroidaceae</taxon>
        <taxon>Bacteroides</taxon>
    </lineage>
</organism>
<accession>W4UZK3</accession>
<feature type="domain" description="BT-3044-like C-terminal" evidence="1">
    <location>
        <begin position="189"/>
        <end position="343"/>
    </location>
</feature>
<dbReference type="Gene3D" id="2.40.128.440">
    <property type="entry name" value="Uncharacterised protein PF14274, DUF4361"/>
    <property type="match status" value="1"/>
</dbReference>
<evidence type="ECO:0000259" key="2">
    <source>
        <dbReference type="Pfam" id="PF16343"/>
    </source>
</evidence>
<sequence length="361" mass="40826">MTNFLTKDSYMKKIYTIVTLAAMALLGASCNSEWEEEQYEHYISFRSPLNSKGVTSVYVPYSRTDKDGNYTAGGEGKSNYQLPVIVSGTLTNQQNITVHVAHDPDTLNILNIARYATRTDLFYKDMEADNTYVSYPETMQINAGEDVGLLDLNFDFKGIDMSEKWVLPLQIVDNPSYGYQAHPRKNYSKALLRVFPFNDYSGDYSGALLTNKVVIKKDDGTSTETAESITKALIRGYVIDEQTIFTYAGIVDEDYTDRRKYKIEFKFNGEKNGPVSLSCDNAAEIDFKMTAGVTPSFRISSSMDATRPYLEHRYVIINNVDYSFNYIPAAGAKIRYHVKGTLTLSRNINTQIPDEDQAIEW</sequence>